<keyword evidence="3" id="KW-1185">Reference proteome</keyword>
<dbReference type="EMBL" id="JAIZAY010000003">
    <property type="protein sequence ID" value="KAJ8044346.1"/>
    <property type="molecule type" value="Genomic_DNA"/>
</dbReference>
<proteinExistence type="predicted"/>
<feature type="transmembrane region" description="Helical" evidence="1">
    <location>
        <begin position="336"/>
        <end position="359"/>
    </location>
</feature>
<protein>
    <submittedName>
        <fullName evidence="2">Monocarboxylate transporter 4</fullName>
    </submittedName>
</protein>
<dbReference type="Pfam" id="PF07690">
    <property type="entry name" value="MFS_1"/>
    <property type="match status" value="1"/>
</dbReference>
<comment type="caution">
    <text evidence="2">The sequence shown here is derived from an EMBL/GenBank/DDBJ whole genome shotgun (WGS) entry which is preliminary data.</text>
</comment>
<name>A0A9Q1CG50_HOLLE</name>
<dbReference type="Gene3D" id="1.20.1250.20">
    <property type="entry name" value="MFS general substrate transporter like domains"/>
    <property type="match status" value="1"/>
</dbReference>
<evidence type="ECO:0000313" key="2">
    <source>
        <dbReference type="EMBL" id="KAJ8044346.1"/>
    </source>
</evidence>
<feature type="transmembrane region" description="Helical" evidence="1">
    <location>
        <begin position="152"/>
        <end position="170"/>
    </location>
</feature>
<gene>
    <name evidence="2" type="ORF">HOLleu_07074</name>
</gene>
<dbReference type="SUPFAM" id="SSF103473">
    <property type="entry name" value="MFS general substrate transporter"/>
    <property type="match status" value="1"/>
</dbReference>
<dbReference type="AlphaFoldDB" id="A0A9Q1CG50"/>
<dbReference type="InterPro" id="IPR050327">
    <property type="entry name" value="Proton-linked_MCT"/>
</dbReference>
<dbReference type="GO" id="GO:0008028">
    <property type="term" value="F:monocarboxylic acid transmembrane transporter activity"/>
    <property type="evidence" value="ECO:0007669"/>
    <property type="project" value="TreeGrafter"/>
</dbReference>
<feature type="transmembrane region" description="Helical" evidence="1">
    <location>
        <begin position="302"/>
        <end position="329"/>
    </location>
</feature>
<reference evidence="2" key="1">
    <citation type="submission" date="2021-10" db="EMBL/GenBank/DDBJ databases">
        <title>Tropical sea cucumber genome reveals ecological adaptation and Cuvierian tubules defense mechanism.</title>
        <authorList>
            <person name="Chen T."/>
        </authorList>
    </citation>
    <scope>NUCLEOTIDE SEQUENCE</scope>
    <source>
        <strain evidence="2">Nanhai2018</strain>
        <tissue evidence="2">Muscle</tissue>
    </source>
</reference>
<keyword evidence="1" id="KW-0472">Membrane</keyword>
<dbReference type="PANTHER" id="PTHR11360">
    <property type="entry name" value="MONOCARBOXYLATE TRANSPORTER"/>
    <property type="match status" value="1"/>
</dbReference>
<feature type="transmembrane region" description="Helical" evidence="1">
    <location>
        <begin position="57"/>
        <end position="76"/>
    </location>
</feature>
<evidence type="ECO:0000256" key="1">
    <source>
        <dbReference type="SAM" id="Phobius"/>
    </source>
</evidence>
<dbReference type="InterPro" id="IPR011701">
    <property type="entry name" value="MFS"/>
</dbReference>
<dbReference type="OrthoDB" id="410267at2759"/>
<dbReference type="PANTHER" id="PTHR11360:SF303">
    <property type="entry name" value="MAJOR FACILITATOR SUPERFAMILY (MFS) PROFILE DOMAIN-CONTAINING PROTEIN"/>
    <property type="match status" value="1"/>
</dbReference>
<evidence type="ECO:0000313" key="3">
    <source>
        <dbReference type="Proteomes" id="UP001152320"/>
    </source>
</evidence>
<feature type="transmembrane region" description="Helical" evidence="1">
    <location>
        <begin position="248"/>
        <end position="269"/>
    </location>
</feature>
<feature type="transmembrane region" description="Helical" evidence="1">
    <location>
        <begin position="121"/>
        <end position="140"/>
    </location>
</feature>
<feature type="transmembrane region" description="Helical" evidence="1">
    <location>
        <begin position="276"/>
        <end position="296"/>
    </location>
</feature>
<feature type="transmembrane region" description="Helical" evidence="1">
    <location>
        <begin position="88"/>
        <end position="109"/>
    </location>
</feature>
<accession>A0A9Q1CG50</accession>
<sequence length="370" mass="40726">MKANGVILPYVVEKLQTSHTLVAWAFTLQCSLGFLINDLPKFLFCEAPLSKQLLHYFSYRQLGIVGGFLAGFGYIGSGLLTSSILDHFLFHSMSGFGFGLLCIPSFMYIHAHVDYQTFAKIQSTAGIFIYVGVAILPLVMKWLIDIYGHNDGLAIFGALIWNCVLTGVAMRPTESSSLEIESTSCSTVPREKLHVSDKYLPLLSPLFRHRNFAICMLFVTSGMYVYSSWAIFLVSFGNDLGFSSQQSVYLSTAGGVGGAVGSLLPLVLFSYNKMNAYTTCLFPSVANGITLLLSTFMTDFTIVFYLMLLSGFIQGFQYAGICGFIPLLLCEHHLGYGAVLYFLVEGVLYQFGGLLPGIAHVKEKEKENLT</sequence>
<dbReference type="InterPro" id="IPR036259">
    <property type="entry name" value="MFS_trans_sf"/>
</dbReference>
<organism evidence="2 3">
    <name type="scientific">Holothuria leucospilota</name>
    <name type="common">Black long sea cucumber</name>
    <name type="synonym">Mertensiothuria leucospilota</name>
    <dbReference type="NCBI Taxonomy" id="206669"/>
    <lineage>
        <taxon>Eukaryota</taxon>
        <taxon>Metazoa</taxon>
        <taxon>Echinodermata</taxon>
        <taxon>Eleutherozoa</taxon>
        <taxon>Echinozoa</taxon>
        <taxon>Holothuroidea</taxon>
        <taxon>Aspidochirotacea</taxon>
        <taxon>Aspidochirotida</taxon>
        <taxon>Holothuriidae</taxon>
        <taxon>Holothuria</taxon>
    </lineage>
</organism>
<dbReference type="Proteomes" id="UP001152320">
    <property type="component" value="Chromosome 3"/>
</dbReference>
<keyword evidence="1" id="KW-1133">Transmembrane helix</keyword>
<feature type="transmembrane region" description="Helical" evidence="1">
    <location>
        <begin position="212"/>
        <end position="236"/>
    </location>
</feature>
<keyword evidence="1" id="KW-0812">Transmembrane</keyword>